<dbReference type="PROSITE" id="PS50927">
    <property type="entry name" value="BULB_LECTIN"/>
    <property type="match status" value="1"/>
</dbReference>
<dbReference type="InterPro" id="IPR001480">
    <property type="entry name" value="Bulb-type_lectin_dom"/>
</dbReference>
<feature type="chain" id="PRO_5040869550" description="Bulb-type lectin domain-containing protein" evidence="2">
    <location>
        <begin position="24"/>
        <end position="660"/>
    </location>
</feature>
<dbReference type="PANTHER" id="PTHR47326">
    <property type="entry name" value="TRANSPOSABLE ELEMENT TC3 TRANSPOSASE-LIKE PROTEIN"/>
    <property type="match status" value="1"/>
</dbReference>
<dbReference type="GO" id="GO:0003676">
    <property type="term" value="F:nucleic acid binding"/>
    <property type="evidence" value="ECO:0007669"/>
    <property type="project" value="InterPro"/>
</dbReference>
<dbReference type="OrthoDB" id="9981685at2759"/>
<comment type="caution">
    <text evidence="4">The sequence shown here is derived from an EMBL/GenBank/DDBJ whole genome shotgun (WGS) entry which is preliminary data.</text>
</comment>
<protein>
    <recommendedName>
        <fullName evidence="3">Bulb-type lectin domain-containing protein</fullName>
    </recommendedName>
</protein>
<organism evidence="4 5">
    <name type="scientific">Hypsibius exemplaris</name>
    <name type="common">Freshwater tardigrade</name>
    <dbReference type="NCBI Taxonomy" id="2072580"/>
    <lineage>
        <taxon>Eukaryota</taxon>
        <taxon>Metazoa</taxon>
        <taxon>Ecdysozoa</taxon>
        <taxon>Tardigrada</taxon>
        <taxon>Eutardigrada</taxon>
        <taxon>Parachela</taxon>
        <taxon>Hypsibioidea</taxon>
        <taxon>Hypsibiidae</taxon>
        <taxon>Hypsibius</taxon>
    </lineage>
</organism>
<feature type="domain" description="Bulb-type lectin" evidence="3">
    <location>
        <begin position="96"/>
        <end position="215"/>
    </location>
</feature>
<dbReference type="SUPFAM" id="SSF51110">
    <property type="entry name" value="alpha-D-mannose-specific plant lectins"/>
    <property type="match status" value="1"/>
</dbReference>
<keyword evidence="5" id="KW-1185">Reference proteome</keyword>
<evidence type="ECO:0000313" key="4">
    <source>
        <dbReference type="EMBL" id="OWA50512.1"/>
    </source>
</evidence>
<feature type="signal peptide" evidence="2">
    <location>
        <begin position="1"/>
        <end position="23"/>
    </location>
</feature>
<dbReference type="AlphaFoldDB" id="A0A9X6RK40"/>
<dbReference type="Proteomes" id="UP000192578">
    <property type="component" value="Unassembled WGS sequence"/>
</dbReference>
<dbReference type="InterPro" id="IPR036426">
    <property type="entry name" value="Bulb-type_lectin_dom_sf"/>
</dbReference>
<dbReference type="InterPro" id="IPR036397">
    <property type="entry name" value="RNaseH_sf"/>
</dbReference>
<evidence type="ECO:0000259" key="3">
    <source>
        <dbReference type="PROSITE" id="PS50927"/>
    </source>
</evidence>
<dbReference type="PANTHER" id="PTHR47326:SF1">
    <property type="entry name" value="HTH PSQ-TYPE DOMAIN-CONTAINING PROTEIN"/>
    <property type="match status" value="1"/>
</dbReference>
<evidence type="ECO:0000256" key="1">
    <source>
        <dbReference type="SAM" id="MobiDB-lite"/>
    </source>
</evidence>
<dbReference type="Gene3D" id="2.90.10.30">
    <property type="match status" value="1"/>
</dbReference>
<feature type="region of interest" description="Disordered" evidence="1">
    <location>
        <begin position="403"/>
        <end position="428"/>
    </location>
</feature>
<accession>A0A9X6RK40</accession>
<evidence type="ECO:0000256" key="2">
    <source>
        <dbReference type="SAM" id="SignalP"/>
    </source>
</evidence>
<reference evidence="5" key="1">
    <citation type="submission" date="2017-01" db="EMBL/GenBank/DDBJ databases">
        <title>Comparative genomics of anhydrobiosis in the tardigrade Hypsibius dujardini.</title>
        <authorList>
            <person name="Yoshida Y."/>
            <person name="Koutsovoulos G."/>
            <person name="Laetsch D."/>
            <person name="Stevens L."/>
            <person name="Kumar S."/>
            <person name="Horikawa D."/>
            <person name="Ishino K."/>
            <person name="Komine S."/>
            <person name="Tomita M."/>
            <person name="Blaxter M."/>
            <person name="Arakawa K."/>
        </authorList>
    </citation>
    <scope>NUCLEOTIDE SEQUENCE [LARGE SCALE GENOMIC DNA]</scope>
    <source>
        <strain evidence="5">Z151</strain>
    </source>
</reference>
<keyword evidence="2" id="KW-0732">Signal</keyword>
<dbReference type="Gene3D" id="3.30.420.10">
    <property type="entry name" value="Ribonuclease H-like superfamily/Ribonuclease H"/>
    <property type="match status" value="1"/>
</dbReference>
<gene>
    <name evidence="4" type="ORF">BV898_15025</name>
</gene>
<proteinExistence type="predicted"/>
<name>A0A9X6RK40_HYPEX</name>
<evidence type="ECO:0000313" key="5">
    <source>
        <dbReference type="Proteomes" id="UP000192578"/>
    </source>
</evidence>
<dbReference type="EMBL" id="MTYJ01000194">
    <property type="protein sequence ID" value="OWA50512.1"/>
    <property type="molecule type" value="Genomic_DNA"/>
</dbReference>
<sequence>MQASHVSVILLILLLGILPSAFAGCCISDLNTCGSHLAPVCQVSGNDFNSLFFCRQGDNPIKILSCSNGCFANTNTNTNDVCTQAAQATDRPIAGSDTIPSGGNLDKGQILWSKNKSSKLMLQEDGNLVVSRVIPGQSDITMWVSGTSSLFVKPSTLMLLDNGDLALLNSGGEVVWKLGTAGEKFAGASLSVMEDGTLCLAITTPCLWSTPSQATAFQVISTSTPQNESAKVDSTKAPKLTATHVNDNKISAHCLFFTNCSYSCKANCDFGTGSLKKMFHGNGRQLRYSYYSCTKELSMDAASRWTDQDGVVSKFFDSSRKNEIIATCAFFPTGMYECYGISECTQGDQNQVVCSAGSAPWRGFYKGTPSTGLRGNVTQSAMHDFPSNSRDQPQTVFNHLIKKNKNKEAGSDTAPSSVKPRGSPKLRTPGLAAAIEKDLSGPNTLTRFALSLKYGVSATNIANVISQDLEGKVRVLALSNKQAKQRLDRGPRFLRHINGSGDCSRGKTAIRFVKPGTKINSEYYIQHVLEPLFKNDIRKLFPGELINKVVFHHDSAPAHSSGITQKWLRNSGIKFIPKEHWMGNSPDLALMDFYVNGLFKWKLFDYATTAVADLKRVMRKVWSNLDQSKINNALRSWPKRVKLMIEKQGLQIEHVLKNSK</sequence>